<dbReference type="PANTHER" id="PTHR33507:SF4">
    <property type="entry name" value="NODULATION COMPETITIVENESS PROTEIN NFED"/>
    <property type="match status" value="1"/>
</dbReference>
<accession>A0A382H0H8</accession>
<dbReference type="Gene3D" id="3.90.226.10">
    <property type="entry name" value="2-enoyl-CoA Hydratase, Chain A, domain 1"/>
    <property type="match status" value="1"/>
</dbReference>
<dbReference type="AlphaFoldDB" id="A0A382H0H8"/>
<evidence type="ECO:0000313" key="2">
    <source>
        <dbReference type="EMBL" id="SVB80699.1"/>
    </source>
</evidence>
<dbReference type="EMBL" id="UINC01058438">
    <property type="protein sequence ID" value="SVB80699.1"/>
    <property type="molecule type" value="Genomic_DNA"/>
</dbReference>
<sequence>MFSGDEQYTVSSFMMLLYLNRPNNPLSMFRRRIFLAVFAAMMLMGLFGPLLAQAQTPHILLLDVNGIINPVKHRYISRALDQAVEDRSVMVVIELDTPGGLLSSTRDIVQLLLDSPVPVAVYVSPQGARAGSAGTFITAAANFAVMAPGTNIGAATPVSSTGGDLEETLASKIENDAAALIRSIAQERGRNEDKLEETVRKAASFTAKETVEFNMVDFIAEDLDDLLAQVDRLEVETSAGTRTLDTLDIEPR</sequence>
<dbReference type="InterPro" id="IPR056738">
    <property type="entry name" value="NfeD1b_N"/>
</dbReference>
<proteinExistence type="predicted"/>
<dbReference type="CDD" id="cd07020">
    <property type="entry name" value="Clp_protease_NfeD_1"/>
    <property type="match status" value="1"/>
</dbReference>
<reference evidence="2" key="1">
    <citation type="submission" date="2018-05" db="EMBL/GenBank/DDBJ databases">
        <authorList>
            <person name="Lanie J.A."/>
            <person name="Ng W.-L."/>
            <person name="Kazmierczak K.M."/>
            <person name="Andrzejewski T.M."/>
            <person name="Davidsen T.M."/>
            <person name="Wayne K.J."/>
            <person name="Tettelin H."/>
            <person name="Glass J.I."/>
            <person name="Rusch D."/>
            <person name="Podicherti R."/>
            <person name="Tsui H.-C.T."/>
            <person name="Winkler M.E."/>
        </authorList>
    </citation>
    <scope>NUCLEOTIDE SEQUENCE</scope>
</reference>
<feature type="domain" description="NfeD1b N-terminal" evidence="1">
    <location>
        <begin position="64"/>
        <end position="230"/>
    </location>
</feature>
<organism evidence="2">
    <name type="scientific">marine metagenome</name>
    <dbReference type="NCBI Taxonomy" id="408172"/>
    <lineage>
        <taxon>unclassified sequences</taxon>
        <taxon>metagenomes</taxon>
        <taxon>ecological metagenomes</taxon>
    </lineage>
</organism>
<dbReference type="Pfam" id="PF25145">
    <property type="entry name" value="NfeD1b_N"/>
    <property type="match status" value="1"/>
</dbReference>
<protein>
    <recommendedName>
        <fullName evidence="1">NfeD1b N-terminal domain-containing protein</fullName>
    </recommendedName>
</protein>
<evidence type="ECO:0000259" key="1">
    <source>
        <dbReference type="Pfam" id="PF25145"/>
    </source>
</evidence>
<name>A0A382H0H8_9ZZZZ</name>
<dbReference type="SUPFAM" id="SSF52096">
    <property type="entry name" value="ClpP/crotonase"/>
    <property type="match status" value="1"/>
</dbReference>
<dbReference type="InterPro" id="IPR052165">
    <property type="entry name" value="Membrane_assoc_protease"/>
</dbReference>
<dbReference type="InterPro" id="IPR029045">
    <property type="entry name" value="ClpP/crotonase-like_dom_sf"/>
</dbReference>
<feature type="non-terminal residue" evidence="2">
    <location>
        <position position="252"/>
    </location>
</feature>
<dbReference type="PANTHER" id="PTHR33507">
    <property type="entry name" value="INNER MEMBRANE PROTEIN YBBJ"/>
    <property type="match status" value="1"/>
</dbReference>
<gene>
    <name evidence="2" type="ORF">METZ01_LOCUS233553</name>
</gene>